<dbReference type="VEuPathDB" id="PlasmoDB:PYYM_1458600"/>
<dbReference type="VEuPathDB" id="PlasmoDB:PY17X_1457100"/>
<dbReference type="Proteomes" id="UP000072904">
    <property type="component" value="Chromosome 14"/>
</dbReference>
<feature type="compositionally biased region" description="Basic and acidic residues" evidence="2">
    <location>
        <begin position="666"/>
        <end position="675"/>
    </location>
</feature>
<feature type="compositionally biased region" description="Basic and acidic residues" evidence="2">
    <location>
        <begin position="1274"/>
        <end position="1292"/>
    </location>
</feature>
<reference evidence="5 6" key="1">
    <citation type="journal article" date="2014" name="BMC Biol.">
        <title>A comprehensive evaluation of rodent malaria parasite genomes and gene expression.</title>
        <authorList>
            <person name="Otto T.D."/>
            <person name="Bohme U."/>
            <person name="Jackson A.P."/>
            <person name="Hunt M."/>
            <person name="Franke-Fayard B."/>
            <person name="Hoeijmakers W.A."/>
            <person name="Religa A.A."/>
            <person name="Robertson L."/>
            <person name="Sanders M."/>
            <person name="Ogun S.A."/>
            <person name="Cunningham D."/>
            <person name="Erhart A."/>
            <person name="Billker O."/>
            <person name="Khan S.M."/>
            <person name="Stunnenberg H.G."/>
            <person name="Langhorne J."/>
            <person name="Holder A.A."/>
            <person name="Waters A.P."/>
            <person name="Newbold C.I."/>
            <person name="Pain A."/>
            <person name="Berriman M."/>
            <person name="Janse C.J."/>
        </authorList>
    </citation>
    <scope>NUCLEOTIDE SEQUENCE [LARGE SCALE GENOMIC DNA]</scope>
    <source>
        <strain evidence="4 5">17X</strain>
        <strain evidence="3 6">YM</strain>
    </source>
</reference>
<gene>
    <name evidence="4" type="ORF">PY17X_1457100</name>
    <name evidence="3" type="ORF">PYYM_1458600</name>
</gene>
<feature type="compositionally biased region" description="Basic residues" evidence="2">
    <location>
        <begin position="558"/>
        <end position="571"/>
    </location>
</feature>
<dbReference type="PANTHER" id="PTHR24417:SF7">
    <property type="entry name" value="CHROMATIN MODIFICATION-RELATED PROTEIN EAF1"/>
    <property type="match status" value="1"/>
</dbReference>
<sequence>MEKGKLVGILERELKEYGDKDILMLFHQFYQSIEENDYDNAQDSFNEMVRQMKKFYVVYDKRNKNDLIGKIKNYFKEETTEVNIVDVSQEKIEEQLNKTIEEYDNFSKNLDDIKNGELKEYVEKNEFPRFKTPSSFLNTNLFDDINLDDLEKCEFSFDIIDLYDKSYIETVDEMSDTVINDDDFYETFEYFINLLCLLYFLKNIYFDLSYRSNENSYSFLFKGFEERKNKIISYFFIFKRLKMYKLMDNEVIKIFCNFFQYTYINDYLIRNIFDNSTSMFIFTAVNNFNNKYEQDNISLSPNNTNVNAQFGNNDKTGNSISSGDQLFFENNNIQYDIEKRERQTNGGYNDNNMEEKDLLKKNENDNQEDYLNKKLNNFFISNQTPNNKSDKNSFVEIIYNDEVIDNMYSDKIINSLFYFFNNPYLIFTFQKNVLYYIEKKNKDNEFFSSHKNSQSLIRYLNHCVTTISEILHIFITSGLFFNNNIMQQKTNKYLNFYKLLNFNNMDFDYDIINENKSKNIHDRTNDSNISNTKKNTNLVNKHKTVSKSRGKGGEKTKKDSKHYHKHHEKRKRAISDGTIVSDIDNNKLDFGKSNKTTNLDKSKKYNYTNTTENKKDIDDINMQDFNITKYLNKYKTVLRKLCENDFNKNDTTSNDDEEQIDTENYYDERRNDKNLKNINNKNGNAYLRNNYNRNSMSYNTDTYDSDVERESASYSSGSKEGYYNSKHQNEYNKPRGYNNNSDSNSMEDSNSRYESEDSEISYRNTLDRGKDKNAKKEKNNSKKSTIDNNSTTIGNVYNSMHKTDDISNKKIFNEILNKSKKKKKFYEIIRNVNKLKNAFDVSNIQKNKNIDLNYVENIDTISYFISIFNSDNIFQFDYYFLKFIAEITTSYNNYIKKHIVDDNSVKNYGNDIDKLANEIKQYLNEVTKLIYVYTWCILYIFGHSYSYVKYAKYFYQKKSFFILENKKQCIFNNFNYCIQENGYKNGSGEGYTQETDQQSDAFYLQEAEDDVHLKNFFNPLNVVENLKYNYEIRRNVNEFNNFNFHNFINVYKNSYFQNIVDKLQLNIKFIENILFTIDNVFDNKINKSKKKKKYINYLCVKNQKLDDIYNSIENLKKNINKYKKTFHYCLNFNNIKNAIILSLEEMNMTSDKLELNKLLNEQLNKIENRGQLKRRKKKINVKLIDNNFVLDTHSKKKRKKMHRSKLSDYSSYADKMMEDDISSSYSEDISNNSDEKNKMMQYTFGAKTKKERRKRESNRSYSKHSDTSSLLQNEHSRKNIDNKNSFEMHNHESSGSNYKNSKKGKIDHDSKEFSKNNRKGKHDYLGEIEDINKMYESSSNSNKYDGKSDTLSIDSSLSSNISSGDSNNRNYHHKQANKKKISNDRYNNNIYNGNVNDKNNINNIEEKENNIVLNSEYNTERLIFFFNLFNGNELFYYLSLYYLIKDEKIMEILHLLPLKYLLDLLILYDLTDYIKFKVIARVFRIIYEFQDFSPILNESIFFNTNYFFLNNANFTNYEFLCKFLTINNLDIYKIEKKTIDESNYKAISTNNKKLNNLIDNDICIENENDITADENINDAYKNEKKPLKEVFLDLIKNMFSLCNFSTNIKSYPIVLKNLLNKILISIIGKYSYISNDKNNKDYNSITYYILRFIFKNFKNITLGYSNSSYFNYTITDPIELYNISMHNFILYHIYELAIKTKVLSIKSSCFKILKYLLTEYYYYPDLFNEKSHELINSEIKINNFYIKNVILDFVSFNIMVCHLQKELTSNNSVLNNLDLFNYSIKSIANYLIEYNDKSFYVLMDKNVLKTFLIKLTFMMPFIYKLKIPACVIRLYIRVIKSLDKDILDNIHSGNKINLIYDSLFYIIVSRFIYFFLNINIELDEEATNILSSNQKNQFSRNSFDNTSYIKINTVDNEKSENYNEEERGNFRDEYNKNTQSVKQTYDYLTLNHNYNDYSQNEELDRIIEDIKSSNKHEVSEEAVNSDEKVVNRDEENINRDEKVMNRDEENINSDEKVVNGEDENINRDEKVMNRDEENINRDEKVMNEEENINSDKKVMNGEDENMNSDKKVMNEEENMNSDKKVMNEEENMNSDKKVMNEEEENMNNDKKVMNGEDENINRNENSPNDNENVMNVGDKEANGENKMKEDTVIDDMDGRHSDDTSKRDIQNESKGDSDNENKRNSMSDDTSYSDNEHKRDSLSGDKSYSDNESKSDSDGSRSEYNRSSDVSHSEYNRSSDESRSEYNRSSDDSPLEMDTGVNANIDTNNVNKISDVLFLRKVINENNNLNLDNNYFINYSLHILHKENYSIYVFFSTFFKNALKEYCEISKKHKI</sequence>
<evidence type="ECO:0000313" key="3">
    <source>
        <dbReference type="EMBL" id="CDU20915.1"/>
    </source>
</evidence>
<feature type="compositionally biased region" description="Basic residues" evidence="2">
    <location>
        <begin position="541"/>
        <end position="550"/>
    </location>
</feature>
<dbReference type="VEuPathDB" id="PlasmoDB:PY02222"/>
<dbReference type="GO" id="GO:0004672">
    <property type="term" value="F:protein kinase activity"/>
    <property type="evidence" value="ECO:0007669"/>
    <property type="project" value="TreeGrafter"/>
</dbReference>
<organism evidence="4 5">
    <name type="scientific">Plasmodium yoelii</name>
    <dbReference type="NCBI Taxonomy" id="5861"/>
    <lineage>
        <taxon>Eukaryota</taxon>
        <taxon>Sar</taxon>
        <taxon>Alveolata</taxon>
        <taxon>Apicomplexa</taxon>
        <taxon>Aconoidasida</taxon>
        <taxon>Haemosporida</taxon>
        <taxon>Plasmodiidae</taxon>
        <taxon>Plasmodium</taxon>
        <taxon>Plasmodium (Vinckeia)</taxon>
    </lineage>
</organism>
<name>A0A078KG91_PLAYE</name>
<evidence type="ECO:0000313" key="6">
    <source>
        <dbReference type="Proteomes" id="UP000072904"/>
    </source>
</evidence>
<feature type="region of interest" description="Disordered" evidence="2">
    <location>
        <begin position="2088"/>
        <end position="2263"/>
    </location>
</feature>
<feature type="compositionally biased region" description="Low complexity" evidence="2">
    <location>
        <begin position="738"/>
        <end position="748"/>
    </location>
</feature>
<dbReference type="VEuPathDB" id="PlasmoDB:Py17XNL_001401398"/>
<evidence type="ECO:0000256" key="1">
    <source>
        <dbReference type="SAM" id="Coils"/>
    </source>
</evidence>
<feature type="compositionally biased region" description="Basic and acidic residues" evidence="2">
    <location>
        <begin position="2088"/>
        <end position="2100"/>
    </location>
</feature>
<feature type="compositionally biased region" description="Low complexity" evidence="2">
    <location>
        <begin position="2122"/>
        <end position="2135"/>
    </location>
</feature>
<dbReference type="Proteomes" id="UP000072874">
    <property type="component" value="Chromosome 14"/>
</dbReference>
<feature type="compositionally biased region" description="Acidic residues" evidence="2">
    <location>
        <begin position="653"/>
        <end position="665"/>
    </location>
</feature>
<evidence type="ECO:0000256" key="2">
    <source>
        <dbReference type="SAM" id="MobiDB-lite"/>
    </source>
</evidence>
<dbReference type="GeneID" id="3807396"/>
<feature type="compositionally biased region" description="Basic and acidic residues" evidence="2">
    <location>
        <begin position="2137"/>
        <end position="2186"/>
    </location>
</feature>
<dbReference type="EMBL" id="LK934642">
    <property type="protein sequence ID" value="CDU20915.1"/>
    <property type="molecule type" value="Genomic_DNA"/>
</dbReference>
<feature type="compositionally biased region" description="Low complexity" evidence="2">
    <location>
        <begin position="1357"/>
        <end position="1368"/>
    </location>
</feature>
<reference evidence="3" key="3">
    <citation type="submission" date="2014-05" db="EMBL/GenBank/DDBJ databases">
        <authorList>
            <person name="Aslett A.Martin."/>
            <person name="De Silva Nishadi"/>
        </authorList>
    </citation>
    <scope>NUCLEOTIDE SEQUENCE</scope>
    <source>
        <strain evidence="3">YM</strain>
    </source>
</reference>
<feature type="region of interest" description="Disordered" evidence="2">
    <location>
        <begin position="646"/>
        <end position="789"/>
    </location>
</feature>
<feature type="compositionally biased region" description="Low complexity" evidence="2">
    <location>
        <begin position="676"/>
        <end position="699"/>
    </location>
</feature>
<evidence type="ECO:0000313" key="5">
    <source>
        <dbReference type="Proteomes" id="UP000072874"/>
    </source>
</evidence>
<feature type="region of interest" description="Disordered" evidence="2">
    <location>
        <begin position="1224"/>
        <end position="1325"/>
    </location>
</feature>
<protein>
    <submittedName>
        <fullName evidence="4">Uncharacterized protein</fullName>
    </submittedName>
</protein>
<dbReference type="PANTHER" id="PTHR24417">
    <property type="entry name" value="SERINE/THREONINE-PROTEIN KINASE LMTK1"/>
    <property type="match status" value="1"/>
</dbReference>
<feature type="compositionally biased region" description="Basic and acidic residues" evidence="2">
    <location>
        <begin position="2194"/>
        <end position="2251"/>
    </location>
</feature>
<dbReference type="OrthoDB" id="392606at2759"/>
<feature type="region of interest" description="Disordered" evidence="2">
    <location>
        <begin position="1357"/>
        <end position="1378"/>
    </location>
</feature>
<reference evidence="4" key="4">
    <citation type="submission" date="2019-05" db="EMBL/GenBank/DDBJ databases">
        <authorList>
            <consortium name="Pathogen Informatics"/>
        </authorList>
    </citation>
    <scope>NUCLEOTIDE SEQUENCE</scope>
    <source>
        <strain evidence="4">17X</strain>
    </source>
</reference>
<proteinExistence type="predicted"/>
<dbReference type="RefSeq" id="XP_022813032.1">
    <property type="nucleotide sequence ID" value="XM_022957683.1"/>
</dbReference>
<dbReference type="OMA" id="EKVMNRD"/>
<dbReference type="KEGG" id="pyo:PY17X_1457100"/>
<feature type="compositionally biased region" description="Basic and acidic residues" evidence="2">
    <location>
        <begin position="1304"/>
        <end position="1315"/>
    </location>
</feature>
<evidence type="ECO:0000313" key="4">
    <source>
        <dbReference type="EMBL" id="VTZ81881.1"/>
    </source>
</evidence>
<accession>A0A078KG91</accession>
<dbReference type="VEuPathDB" id="PlasmoDB:PY02223"/>
<feature type="compositionally biased region" description="Basic and acidic residues" evidence="2">
    <location>
        <begin position="765"/>
        <end position="780"/>
    </location>
</feature>
<feature type="region of interest" description="Disordered" evidence="2">
    <location>
        <begin position="541"/>
        <end position="571"/>
    </location>
</feature>
<keyword evidence="1" id="KW-0175">Coiled coil</keyword>
<feature type="compositionally biased region" description="Basic residues" evidence="2">
    <location>
        <begin position="1247"/>
        <end position="1256"/>
    </location>
</feature>
<dbReference type="EMBL" id="LM993668">
    <property type="protein sequence ID" value="VTZ81881.1"/>
    <property type="molecule type" value="Genomic_DNA"/>
</dbReference>
<feature type="coiled-coil region" evidence="1">
    <location>
        <begin position="1990"/>
        <end position="2052"/>
    </location>
</feature>
<reference evidence="4" key="2">
    <citation type="submission" date="2014-05" db="EMBL/GenBank/DDBJ databases">
        <authorList>
            <person name="Aslett M.A."/>
            <person name="De Silva N."/>
        </authorList>
    </citation>
    <scope>NUCLEOTIDE SEQUENCE</scope>
    <source>
        <strain evidence="4">17X</strain>
    </source>
</reference>